<dbReference type="GO" id="GO:0003700">
    <property type="term" value="F:DNA-binding transcription factor activity"/>
    <property type="evidence" value="ECO:0000318"/>
    <property type="project" value="GO_Central"/>
</dbReference>
<dbReference type="GO" id="GO:0008270">
    <property type="term" value="F:zinc ion binding"/>
    <property type="evidence" value="ECO:0007669"/>
    <property type="project" value="InterPro"/>
</dbReference>
<protein>
    <submittedName>
        <fullName evidence="1">Nuclear receptor</fullName>
    </submittedName>
</protein>
<dbReference type="Pfam" id="PF00105">
    <property type="entry name" value="zf-C4"/>
    <property type="match status" value="1"/>
</dbReference>
<dbReference type="SMART" id="SM00430">
    <property type="entry name" value="HOLI"/>
    <property type="match status" value="1"/>
</dbReference>
<evidence type="ECO:0000313" key="2">
    <source>
        <dbReference type="Proteomes" id="UP000005239"/>
    </source>
</evidence>
<evidence type="ECO:0000313" key="1">
    <source>
        <dbReference type="EnsemblMetazoa" id="PPA41164.1"/>
    </source>
</evidence>
<dbReference type="EnsemblMetazoa" id="PPA41164.1">
    <property type="protein sequence ID" value="PPA41164.1"/>
    <property type="gene ID" value="WBGene00279533"/>
</dbReference>
<dbReference type="Gene3D" id="1.10.565.10">
    <property type="entry name" value="Retinoid X Receptor"/>
    <property type="match status" value="1"/>
</dbReference>
<dbReference type="Gene3D" id="3.30.50.10">
    <property type="entry name" value="Erythroid Transcription Factor GATA-1, subunit A"/>
    <property type="match status" value="1"/>
</dbReference>
<dbReference type="PROSITE" id="PS51030">
    <property type="entry name" value="NUCLEAR_REC_DBD_2"/>
    <property type="match status" value="1"/>
</dbReference>
<dbReference type="AlphaFoldDB" id="A0A2A6CMI9"/>
<dbReference type="SUPFAM" id="SSF57716">
    <property type="entry name" value="Glucocorticoid receptor-like (DNA-binding domain)"/>
    <property type="match status" value="1"/>
</dbReference>
<dbReference type="SMART" id="SM00399">
    <property type="entry name" value="ZnF_C4"/>
    <property type="match status" value="1"/>
</dbReference>
<dbReference type="SUPFAM" id="SSF48508">
    <property type="entry name" value="Nuclear receptor ligand-binding domain"/>
    <property type="match status" value="1"/>
</dbReference>
<reference evidence="1" key="2">
    <citation type="submission" date="2022-06" db="UniProtKB">
        <authorList>
            <consortium name="EnsemblMetazoa"/>
        </authorList>
    </citation>
    <scope>IDENTIFICATION</scope>
    <source>
        <strain evidence="1">PS312</strain>
    </source>
</reference>
<keyword evidence="2" id="KW-1185">Reference proteome</keyword>
<dbReference type="InterPro" id="IPR001628">
    <property type="entry name" value="Znf_hrmn_rcpt"/>
</dbReference>
<dbReference type="GO" id="GO:0005634">
    <property type="term" value="C:nucleus"/>
    <property type="evidence" value="ECO:0000318"/>
    <property type="project" value="GO_Central"/>
</dbReference>
<proteinExistence type="predicted"/>
<accession>A0A8R1Z159</accession>
<organism evidence="1 2">
    <name type="scientific">Pristionchus pacificus</name>
    <name type="common">Parasitic nematode worm</name>
    <dbReference type="NCBI Taxonomy" id="54126"/>
    <lineage>
        <taxon>Eukaryota</taxon>
        <taxon>Metazoa</taxon>
        <taxon>Ecdysozoa</taxon>
        <taxon>Nematoda</taxon>
        <taxon>Chromadorea</taxon>
        <taxon>Rhabditida</taxon>
        <taxon>Rhabditina</taxon>
        <taxon>Diplogasteromorpha</taxon>
        <taxon>Diplogasteroidea</taxon>
        <taxon>Neodiplogasteridae</taxon>
        <taxon>Pristionchus</taxon>
    </lineage>
</organism>
<dbReference type="InterPro" id="IPR013088">
    <property type="entry name" value="Znf_NHR/GATA"/>
</dbReference>
<dbReference type="GO" id="GO:0043565">
    <property type="term" value="F:sequence-specific DNA binding"/>
    <property type="evidence" value="ECO:0007669"/>
    <property type="project" value="InterPro"/>
</dbReference>
<dbReference type="PANTHER" id="PTHR46011">
    <property type="entry name" value="NUCLEAR HORMONE RECEPTOR FAMILY MEMBER NHR-86-RELATED"/>
    <property type="match status" value="1"/>
</dbReference>
<sequence>MECLICGDAIHHARMGVDACRACAAFYKRTLVNRRKLKCKGGEGICRENCMLLENDDSSEADSSSEPGPFIDHKSFYEPDRSNSVTPLLDRIRKGYSLMCLIRKSAELSMKLGFSGNHIGAVLKGDLTVTLASYSSVIQFMRVYKNAILEFANLAFPEFRSLEESCKISIIESSLSLLNQIDSTYRAYRMFPDDLDVEMTKSLAMSRKMVRQFFEIAKPTDVEFIAILGLALWNDDTLNQTEDIAKIARGIRSEMLRELHVHYEQQGTADYASRVGHIFCLLVNCQNHSETIREHFQVCRLMNLFEKELTEAKKNMRIV</sequence>
<reference evidence="2" key="1">
    <citation type="journal article" date="2008" name="Nat. Genet.">
        <title>The Pristionchus pacificus genome provides a unique perspective on nematode lifestyle and parasitism.</title>
        <authorList>
            <person name="Dieterich C."/>
            <person name="Clifton S.W."/>
            <person name="Schuster L.N."/>
            <person name="Chinwalla A."/>
            <person name="Delehaunty K."/>
            <person name="Dinkelacker I."/>
            <person name="Fulton L."/>
            <person name="Fulton R."/>
            <person name="Godfrey J."/>
            <person name="Minx P."/>
            <person name="Mitreva M."/>
            <person name="Roeseler W."/>
            <person name="Tian H."/>
            <person name="Witte H."/>
            <person name="Yang S.P."/>
            <person name="Wilson R.K."/>
            <person name="Sommer R.J."/>
        </authorList>
    </citation>
    <scope>NUCLEOTIDE SEQUENCE [LARGE SCALE GENOMIC DNA]</scope>
    <source>
        <strain evidence="2">PS312</strain>
    </source>
</reference>
<accession>A0A2A6CMI9</accession>
<name>A0A2A6CMI9_PRIPA</name>
<dbReference type="PANTHER" id="PTHR46011:SF6">
    <property type="entry name" value="HIGH ZINC ACTIVATED NUCLEAR RECEPTOR PROTEIN"/>
    <property type="match status" value="1"/>
</dbReference>
<dbReference type="InterPro" id="IPR000536">
    <property type="entry name" value="Nucl_hrmn_rcpt_lig-bd"/>
</dbReference>
<dbReference type="InterPro" id="IPR035500">
    <property type="entry name" value="NHR-like_dom_sf"/>
</dbReference>
<dbReference type="PROSITE" id="PS51843">
    <property type="entry name" value="NR_LBD"/>
    <property type="match status" value="1"/>
</dbReference>
<gene>
    <name evidence="1" type="primary">WBGene00279533</name>
</gene>
<dbReference type="Proteomes" id="UP000005239">
    <property type="component" value="Unassembled WGS sequence"/>
</dbReference>
<dbReference type="Pfam" id="PF00104">
    <property type="entry name" value="Hormone_recep"/>
    <property type="match status" value="1"/>
</dbReference>